<evidence type="ECO:0000259" key="7">
    <source>
        <dbReference type="Pfam" id="PF18052"/>
    </source>
</evidence>
<evidence type="ECO:0000259" key="6">
    <source>
        <dbReference type="Pfam" id="PF00931"/>
    </source>
</evidence>
<evidence type="ECO:0000313" key="10">
    <source>
        <dbReference type="EMBL" id="KAK9912916.1"/>
    </source>
</evidence>
<evidence type="ECO:0000256" key="1">
    <source>
        <dbReference type="ARBA" id="ARBA00022614"/>
    </source>
</evidence>
<organism evidence="10 11">
    <name type="scientific">Rubus argutus</name>
    <name type="common">Southern blackberry</name>
    <dbReference type="NCBI Taxonomy" id="59490"/>
    <lineage>
        <taxon>Eukaryota</taxon>
        <taxon>Viridiplantae</taxon>
        <taxon>Streptophyta</taxon>
        <taxon>Embryophyta</taxon>
        <taxon>Tracheophyta</taxon>
        <taxon>Spermatophyta</taxon>
        <taxon>Magnoliopsida</taxon>
        <taxon>eudicotyledons</taxon>
        <taxon>Gunneridae</taxon>
        <taxon>Pentapetalae</taxon>
        <taxon>rosids</taxon>
        <taxon>fabids</taxon>
        <taxon>Rosales</taxon>
        <taxon>Rosaceae</taxon>
        <taxon>Rosoideae</taxon>
        <taxon>Rosoideae incertae sedis</taxon>
        <taxon>Rubus</taxon>
    </lineage>
</organism>
<gene>
    <name evidence="10" type="ORF">M0R45_036749</name>
</gene>
<keyword evidence="3" id="KW-0547">Nucleotide-binding</keyword>
<sequence length="1363" mass="155107">MIPELFLSAFLRALLDRLTRKFKAYSHKEGIGKKVKKWRETLFAIEAGLCDAEEKQLKSRAVKLWLDDLKDLAHDVEDILDKFDSEMLRRKANEPNQTGVSKVRGLFPNVKLHFNMKQEIEDITNRLHEISERKDKLALVEIGDIPPTVWQRPPSSCVLDGVPVVGRDSDRGKIVELLSRNEPNDVNFQVVAIVGMPGIGKTTLAQYVFNSNSDVLKEFNLKIWVSVSDDFNVVRVTKAILESVSSKRCDLDEFSNMQSNLCKELTGKIFLLVLDDVWNTCDYNQWKRLQSPLHVGAPGSKIIVTTRDVEVAEMMRATKVYSLTGISNEDCWKVFEQHASFDVNNEIPPNFKLLQEKIVAKCGGLPLAAKTLGGRLGFKKMTEWEKILNNKLWILSDESGILQALQLSYHYLPSNLKRCFAYCSILPKDYEFGERQLILLWIAEGLLEQPEKSRHLEDVGSEYFSELLSRSLFQKSSKSNSRYVMHDLVSDLAQKVAGEICFRLEDKPDGSCSPRTRHLSYIAGKYDGVKKFDAVAEVKRLRTFLPLTISDDPCNYLTSKVTLDLLPKLQYLRVLSLNGYRISQLPDSIGEKKFLRYLDLSHTEITSLPESTSTLYNLQTLILDSCYSLKALPPNMKNLINLRHLSNSNTPLLEGMPAQLGNLTNLQTLHNFVVGRGSNSRIREIEPLLHLQGTLRLSRLENVNDIEDAKRADFVSKDGLEVFLLEWGGTGEKELDLLNELKPHGKLKVLSIKGYGGLKFSTWIGHPLFSKMTFVRVEDCKNCRFLPPLGQLPSLRKLIIKRMYRVESVGLEFYGKDNLPFPLLENLEFEEMKDWKEWVPFERDQGIGAFPCLKMLSVSECPKLEGRLPKNLALLSKLVIRGCEQLVVSIANYKLLQKLDIYDCKGVVHGCATEFQLLETLDLSWVSEFTLHTKAFLGGLKKLDGLTINYCEELTLWQNENSLLEHLISLHCLVIRGNSHFHFVQQLASLHVLHIYDCPSLFSFQEFGLPPSLKEIKIEQCNSLVYFARGQMPSNLRRIEILSCENFKSLVVEEIKAPSSSSSAYLMHDETSCLEYLSIEECPSLMSLSFRGHLPHRLKYLHISDCEQLESITDRFHDSTCLEDIRIWHCANLKHLPEGLCLLTNLQELGIYDCGSLVSFPGEGFPSSVSNLREIDINYCTKLETLPKGMHNLNSLQRLEISYCEGFASFLEEGFPLYLTSLTILKVKSCKPLFDWGLYRLTSLREFEIRGEDPNLVSFPPENLMVLPKSLVRLTVHDFPNLTKLTKGFQLLTSLQSLQIEGCPKLASIPEEGLPLSLTQLTIYHCPLLRKRCKPGKGRFWPAIAHIPYIRIQDNVQIANPTS</sequence>
<dbReference type="InterPro" id="IPR002182">
    <property type="entry name" value="NB-ARC"/>
</dbReference>
<evidence type="ECO:0000259" key="9">
    <source>
        <dbReference type="Pfam" id="PF25019"/>
    </source>
</evidence>
<dbReference type="SUPFAM" id="SSF52540">
    <property type="entry name" value="P-loop containing nucleoside triphosphate hydrolases"/>
    <property type="match status" value="1"/>
</dbReference>
<dbReference type="InterPro" id="IPR056789">
    <property type="entry name" value="LRR_R13L1-DRL21"/>
</dbReference>
<dbReference type="InterPro" id="IPR041118">
    <property type="entry name" value="Rx_N"/>
</dbReference>
<dbReference type="InterPro" id="IPR058922">
    <property type="entry name" value="WHD_DRP"/>
</dbReference>
<keyword evidence="4" id="KW-0611">Plant defense</keyword>
<protein>
    <submittedName>
        <fullName evidence="10">Uncharacterized protein</fullName>
    </submittedName>
</protein>
<dbReference type="GO" id="GO:0006952">
    <property type="term" value="P:defense response"/>
    <property type="evidence" value="ECO:0007669"/>
    <property type="project" value="UniProtKB-KW"/>
</dbReference>
<keyword evidence="11" id="KW-1185">Reference proteome</keyword>
<dbReference type="FunFam" id="3.40.50.300:FF:001091">
    <property type="entry name" value="Probable disease resistance protein At1g61300"/>
    <property type="match status" value="1"/>
</dbReference>
<dbReference type="InterPro" id="IPR001611">
    <property type="entry name" value="Leu-rich_rpt"/>
</dbReference>
<dbReference type="PRINTS" id="PR00364">
    <property type="entry name" value="DISEASERSIST"/>
</dbReference>
<proteinExistence type="predicted"/>
<feature type="domain" description="Disease resistance N-terminal" evidence="7">
    <location>
        <begin position="6"/>
        <end position="93"/>
    </location>
</feature>
<dbReference type="EMBL" id="JBEDUW010000007">
    <property type="protein sequence ID" value="KAK9912916.1"/>
    <property type="molecule type" value="Genomic_DNA"/>
</dbReference>
<dbReference type="GO" id="GO:0051707">
    <property type="term" value="P:response to other organism"/>
    <property type="evidence" value="ECO:0007669"/>
    <property type="project" value="UniProtKB-ARBA"/>
</dbReference>
<dbReference type="SUPFAM" id="SSF52058">
    <property type="entry name" value="L domain-like"/>
    <property type="match status" value="2"/>
</dbReference>
<dbReference type="GO" id="GO:0005524">
    <property type="term" value="F:ATP binding"/>
    <property type="evidence" value="ECO:0007669"/>
    <property type="project" value="UniProtKB-KW"/>
</dbReference>
<dbReference type="InterPro" id="IPR042197">
    <property type="entry name" value="Apaf_helical"/>
</dbReference>
<dbReference type="FunFam" id="1.10.10.10:FF:000322">
    <property type="entry name" value="Probable disease resistance protein At1g63360"/>
    <property type="match status" value="1"/>
</dbReference>
<dbReference type="Gene3D" id="3.40.50.300">
    <property type="entry name" value="P-loop containing nucleotide triphosphate hydrolases"/>
    <property type="match status" value="1"/>
</dbReference>
<dbReference type="Gene3D" id="3.80.10.10">
    <property type="entry name" value="Ribonuclease Inhibitor"/>
    <property type="match status" value="5"/>
</dbReference>
<dbReference type="Proteomes" id="UP001457282">
    <property type="component" value="Unassembled WGS sequence"/>
</dbReference>
<keyword evidence="2" id="KW-0677">Repeat</keyword>
<dbReference type="Pfam" id="PF23559">
    <property type="entry name" value="WHD_DRP"/>
    <property type="match status" value="1"/>
</dbReference>
<name>A0AAW1VY30_RUBAR</name>
<dbReference type="SUPFAM" id="SSF52047">
    <property type="entry name" value="RNI-like"/>
    <property type="match status" value="1"/>
</dbReference>
<dbReference type="Pfam" id="PF00931">
    <property type="entry name" value="NB-ARC"/>
    <property type="match status" value="1"/>
</dbReference>
<dbReference type="InterPro" id="IPR027417">
    <property type="entry name" value="P-loop_NTPase"/>
</dbReference>
<evidence type="ECO:0000313" key="11">
    <source>
        <dbReference type="Proteomes" id="UP001457282"/>
    </source>
</evidence>
<feature type="domain" description="NB-ARC" evidence="6">
    <location>
        <begin position="172"/>
        <end position="339"/>
    </location>
</feature>
<evidence type="ECO:0000256" key="2">
    <source>
        <dbReference type="ARBA" id="ARBA00022737"/>
    </source>
</evidence>
<dbReference type="GO" id="GO:0043531">
    <property type="term" value="F:ADP binding"/>
    <property type="evidence" value="ECO:0007669"/>
    <property type="project" value="InterPro"/>
</dbReference>
<keyword evidence="5" id="KW-0067">ATP-binding</keyword>
<comment type="caution">
    <text evidence="10">The sequence shown here is derived from an EMBL/GenBank/DDBJ whole genome shotgun (WGS) entry which is preliminary data.</text>
</comment>
<evidence type="ECO:0000256" key="5">
    <source>
        <dbReference type="ARBA" id="ARBA00022840"/>
    </source>
</evidence>
<dbReference type="PANTHER" id="PTHR36766:SF51">
    <property type="entry name" value="DISEASE RESISTANCE RPP13-LIKE PROTEIN 1"/>
    <property type="match status" value="1"/>
</dbReference>
<evidence type="ECO:0000256" key="3">
    <source>
        <dbReference type="ARBA" id="ARBA00022741"/>
    </source>
</evidence>
<keyword evidence="1" id="KW-0433">Leucine-rich repeat</keyword>
<evidence type="ECO:0000256" key="4">
    <source>
        <dbReference type="ARBA" id="ARBA00022821"/>
    </source>
</evidence>
<dbReference type="InterPro" id="IPR036388">
    <property type="entry name" value="WH-like_DNA-bd_sf"/>
</dbReference>
<dbReference type="Gene3D" id="1.10.8.430">
    <property type="entry name" value="Helical domain of apoptotic protease-activating factors"/>
    <property type="match status" value="1"/>
</dbReference>
<reference evidence="10 11" key="1">
    <citation type="journal article" date="2023" name="G3 (Bethesda)">
        <title>A chromosome-length genome assembly and annotation of blackberry (Rubus argutus, cv. 'Hillquist').</title>
        <authorList>
            <person name="Bruna T."/>
            <person name="Aryal R."/>
            <person name="Dudchenko O."/>
            <person name="Sargent D.J."/>
            <person name="Mead D."/>
            <person name="Buti M."/>
            <person name="Cavallini A."/>
            <person name="Hytonen T."/>
            <person name="Andres J."/>
            <person name="Pham M."/>
            <person name="Weisz D."/>
            <person name="Mascagni F."/>
            <person name="Usai G."/>
            <person name="Natali L."/>
            <person name="Bassil N."/>
            <person name="Fernandez G.E."/>
            <person name="Lomsadze A."/>
            <person name="Armour M."/>
            <person name="Olukolu B."/>
            <person name="Poorten T."/>
            <person name="Britton C."/>
            <person name="Davik J."/>
            <person name="Ashrafi H."/>
            <person name="Aiden E.L."/>
            <person name="Borodovsky M."/>
            <person name="Worthington M."/>
        </authorList>
    </citation>
    <scope>NUCLEOTIDE SEQUENCE [LARGE SCALE GENOMIC DNA]</scope>
    <source>
        <strain evidence="10">PI 553951</strain>
    </source>
</reference>
<dbReference type="PROSITE" id="PS51450">
    <property type="entry name" value="LRR"/>
    <property type="match status" value="1"/>
</dbReference>
<dbReference type="PANTHER" id="PTHR36766">
    <property type="entry name" value="PLANT BROAD-SPECTRUM MILDEW RESISTANCE PROTEIN RPW8"/>
    <property type="match status" value="1"/>
</dbReference>
<feature type="domain" description="Disease resistance protein winged helix" evidence="8">
    <location>
        <begin position="425"/>
        <end position="493"/>
    </location>
</feature>
<feature type="domain" description="R13L1/DRL21-like LRR repeat region" evidence="9">
    <location>
        <begin position="682"/>
        <end position="803"/>
    </location>
</feature>
<dbReference type="Gene3D" id="1.10.10.10">
    <property type="entry name" value="Winged helix-like DNA-binding domain superfamily/Winged helix DNA-binding domain"/>
    <property type="match status" value="1"/>
</dbReference>
<evidence type="ECO:0000259" key="8">
    <source>
        <dbReference type="Pfam" id="PF23559"/>
    </source>
</evidence>
<accession>A0AAW1VY30</accession>
<dbReference type="Gene3D" id="1.20.5.4130">
    <property type="match status" value="1"/>
</dbReference>
<dbReference type="InterPro" id="IPR032675">
    <property type="entry name" value="LRR_dom_sf"/>
</dbReference>
<dbReference type="Pfam" id="PF25019">
    <property type="entry name" value="LRR_R13L1-DRL21"/>
    <property type="match status" value="1"/>
</dbReference>
<dbReference type="Pfam" id="PF18052">
    <property type="entry name" value="Rx_N"/>
    <property type="match status" value="1"/>
</dbReference>